<dbReference type="Pfam" id="PF13041">
    <property type="entry name" value="PPR_2"/>
    <property type="match status" value="4"/>
</dbReference>
<proteinExistence type="predicted"/>
<dbReference type="PANTHER" id="PTHR47942">
    <property type="entry name" value="TETRATRICOPEPTIDE REPEAT (TPR)-LIKE SUPERFAMILY PROTEIN-RELATED"/>
    <property type="match status" value="1"/>
</dbReference>
<protein>
    <submittedName>
        <fullName evidence="3">Pentatricopeptide repeat-containing protein</fullName>
    </submittedName>
</protein>
<dbReference type="EMBL" id="SMOL01000231">
    <property type="protein sequence ID" value="KAB2623108.1"/>
    <property type="molecule type" value="Genomic_DNA"/>
</dbReference>
<organism evidence="3 4">
    <name type="scientific">Pyrus ussuriensis x Pyrus communis</name>
    <dbReference type="NCBI Taxonomy" id="2448454"/>
    <lineage>
        <taxon>Eukaryota</taxon>
        <taxon>Viridiplantae</taxon>
        <taxon>Streptophyta</taxon>
        <taxon>Embryophyta</taxon>
        <taxon>Tracheophyta</taxon>
        <taxon>Spermatophyta</taxon>
        <taxon>Magnoliopsida</taxon>
        <taxon>eudicotyledons</taxon>
        <taxon>Gunneridae</taxon>
        <taxon>Pentapetalae</taxon>
        <taxon>rosids</taxon>
        <taxon>fabids</taxon>
        <taxon>Rosales</taxon>
        <taxon>Rosaceae</taxon>
        <taxon>Amygdaloideae</taxon>
        <taxon>Maleae</taxon>
        <taxon>Pyrus</taxon>
    </lineage>
</organism>
<sequence>MKIKVITTRLPNSTGNPSFIFTFLHKKDGFHSAAGNANATSTDRFNQTHSESDNLIQTRCKSGKIRKDEAFGYFDSMIQTKPLPSIWTFNCLFGALSKMKEYSAVVSMCKQLMGCAQFRPDVCTMNIVLNCLCRLNRVDLGFSVLATTLKYGLQPDAHSMSILLHGLCKYKEKGYTCDEITYATMINGLCKAGKTSKALEILTNMLEDVKFKPKQGCYNPIIDCLCKEGQIDEEERIQEALTLLENMTTKGIKPDVVTFTSLISASCKSGNWEEGVRFFKTMIGYGALPNIVTYNAVLNALCKKGKTAEALNLVEEMISSWEKPDVVTYSSLINGLCRTSQLRESTRVFNRMLDEGIAPNVITYNSLIHGMCRTAQWEEATRLFDDMVGRGLLPNAVTLVILLDAICKGGMTEETHKIFEATIEYGMKLSTITCSMLVSEYCLQGRMDKAKVVLNLMVIMDYAPDIASYKTLVNGYISVDRIGEVLRLVKEMIQIGLMPDLEMQQTLGRFRRKSHIGLAG</sequence>
<reference evidence="3 4" key="3">
    <citation type="submission" date="2019-11" db="EMBL/GenBank/DDBJ databases">
        <title>A de novo genome assembly of a pear dwarfing rootstock.</title>
        <authorList>
            <person name="Wang F."/>
            <person name="Wang J."/>
            <person name="Li S."/>
            <person name="Zhang Y."/>
            <person name="Fang M."/>
            <person name="Ma L."/>
            <person name="Zhao Y."/>
            <person name="Jiang S."/>
        </authorList>
    </citation>
    <scope>NUCLEOTIDE SEQUENCE [LARGE SCALE GENOMIC DNA]</scope>
    <source>
        <strain evidence="3">S2</strain>
        <tissue evidence="3">Leaf</tissue>
    </source>
</reference>
<accession>A0A5N5H679</accession>
<reference evidence="4" key="2">
    <citation type="submission" date="2019-10" db="EMBL/GenBank/DDBJ databases">
        <title>A de novo genome assembly of a pear dwarfing rootstock.</title>
        <authorList>
            <person name="Wang F."/>
            <person name="Wang J."/>
            <person name="Li S."/>
            <person name="Zhang Y."/>
            <person name="Fang M."/>
            <person name="Ma L."/>
            <person name="Zhao Y."/>
            <person name="Jiang S."/>
        </authorList>
    </citation>
    <scope>NUCLEOTIDE SEQUENCE [LARGE SCALE GENOMIC DNA]</scope>
</reference>
<dbReference type="InterPro" id="IPR002885">
    <property type="entry name" value="PPR_rpt"/>
</dbReference>
<feature type="repeat" description="PPR" evidence="2">
    <location>
        <begin position="255"/>
        <end position="289"/>
    </location>
</feature>
<name>A0A5N5H679_9ROSA</name>
<dbReference type="OrthoDB" id="1935909at2759"/>
<dbReference type="NCBIfam" id="TIGR00756">
    <property type="entry name" value="PPR"/>
    <property type="match status" value="8"/>
</dbReference>
<evidence type="ECO:0000313" key="4">
    <source>
        <dbReference type="Proteomes" id="UP000327157"/>
    </source>
</evidence>
<dbReference type="InterPro" id="IPR051222">
    <property type="entry name" value="PPR/CCM1_RNA-binding"/>
</dbReference>
<feature type="repeat" description="PPR" evidence="2">
    <location>
        <begin position="121"/>
        <end position="155"/>
    </location>
</feature>
<gene>
    <name evidence="3" type="ORF">D8674_025290</name>
</gene>
<keyword evidence="4" id="KW-1185">Reference proteome</keyword>
<feature type="repeat" description="PPR" evidence="2">
    <location>
        <begin position="430"/>
        <end position="464"/>
    </location>
</feature>
<keyword evidence="1" id="KW-0677">Repeat</keyword>
<feature type="repeat" description="PPR" evidence="2">
    <location>
        <begin position="325"/>
        <end position="359"/>
    </location>
</feature>
<evidence type="ECO:0000313" key="3">
    <source>
        <dbReference type="EMBL" id="KAB2623108.1"/>
    </source>
</evidence>
<feature type="repeat" description="PPR" evidence="2">
    <location>
        <begin position="395"/>
        <end position="429"/>
    </location>
</feature>
<comment type="caution">
    <text evidence="3">The sequence shown here is derived from an EMBL/GenBank/DDBJ whole genome shotgun (WGS) entry which is preliminary data.</text>
</comment>
<feature type="repeat" description="PPR" evidence="2">
    <location>
        <begin position="290"/>
        <end position="324"/>
    </location>
</feature>
<dbReference type="Pfam" id="PF01535">
    <property type="entry name" value="PPR"/>
    <property type="match status" value="2"/>
</dbReference>
<dbReference type="Pfam" id="PF12854">
    <property type="entry name" value="PPR_1"/>
    <property type="match status" value="1"/>
</dbReference>
<dbReference type="PANTHER" id="PTHR47942:SF16">
    <property type="entry name" value="PENTATRICOPEPTIDE REPEAT DOMAIN CONTAINING PROTEIN-RELATED"/>
    <property type="match status" value="1"/>
</dbReference>
<dbReference type="Gene3D" id="1.25.40.10">
    <property type="entry name" value="Tetratricopeptide repeat domain"/>
    <property type="match status" value="5"/>
</dbReference>
<reference evidence="3 4" key="1">
    <citation type="submission" date="2019-09" db="EMBL/GenBank/DDBJ databases">
        <authorList>
            <person name="Ou C."/>
        </authorList>
    </citation>
    <scope>NUCLEOTIDE SEQUENCE [LARGE SCALE GENOMIC DNA]</scope>
    <source>
        <strain evidence="3">S2</strain>
        <tissue evidence="3">Leaf</tissue>
    </source>
</reference>
<dbReference type="Proteomes" id="UP000327157">
    <property type="component" value="Chromosome 4"/>
</dbReference>
<dbReference type="AlphaFoldDB" id="A0A5N5H679"/>
<dbReference type="InterPro" id="IPR011990">
    <property type="entry name" value="TPR-like_helical_dom_sf"/>
</dbReference>
<evidence type="ECO:0000256" key="1">
    <source>
        <dbReference type="ARBA" id="ARBA00022737"/>
    </source>
</evidence>
<dbReference type="PROSITE" id="PS51375">
    <property type="entry name" value="PPR"/>
    <property type="match status" value="9"/>
</dbReference>
<evidence type="ECO:0000256" key="2">
    <source>
        <dbReference type="PROSITE-ProRule" id="PRU00708"/>
    </source>
</evidence>
<feature type="repeat" description="PPR" evidence="2">
    <location>
        <begin position="360"/>
        <end position="394"/>
    </location>
</feature>
<feature type="repeat" description="PPR" evidence="2">
    <location>
        <begin position="465"/>
        <end position="499"/>
    </location>
</feature>
<feature type="repeat" description="PPR" evidence="2">
    <location>
        <begin position="178"/>
        <end position="213"/>
    </location>
</feature>